<evidence type="ECO:0000313" key="2">
    <source>
        <dbReference type="EMBL" id="CAD8212781.1"/>
    </source>
</evidence>
<keyword evidence="1" id="KW-0812">Transmembrane</keyword>
<keyword evidence="3" id="KW-1185">Reference proteome</keyword>
<gene>
    <name evidence="2" type="ORF">POCTA_138.1.T1590048</name>
</gene>
<feature type="transmembrane region" description="Helical" evidence="1">
    <location>
        <begin position="336"/>
        <end position="355"/>
    </location>
</feature>
<proteinExistence type="predicted"/>
<comment type="caution">
    <text evidence="2">The sequence shown here is derived from an EMBL/GenBank/DDBJ whole genome shotgun (WGS) entry which is preliminary data.</text>
</comment>
<dbReference type="AlphaFoldDB" id="A0A8S1YH01"/>
<dbReference type="Proteomes" id="UP000683925">
    <property type="component" value="Unassembled WGS sequence"/>
</dbReference>
<dbReference type="OrthoDB" id="45365at2759"/>
<dbReference type="EMBL" id="CAJJDP010000161">
    <property type="protein sequence ID" value="CAD8212781.1"/>
    <property type="molecule type" value="Genomic_DNA"/>
</dbReference>
<sequence>MNQALVIIRNETNESSKNCAEILFSNRKNKQLIKLSCTIKGYSNTSAIISSKPSKLKYSHYIKESQIKEVYNRVKNLIQQLDEQGTKLETKSNCQIKTIRSIYLLNTNQLIQSAKQEAYKQILKLIIRISIACCNSKFKLKLDELFAQSIQIQFKIEEQLQSNNQSTNVQDIAPINYSPLLSQISQIQQTKKQSEFTVTMEDYLLPSVQHKVLHQFKYSNEQNLINHDNQKINLEISPIPVFHQSVITKTGQLYLFGGTTIDNNYPNNKSNGIYFFDKNSLVNVGNLLISRSSHGCCSIGDYIYSISGLEQGQTLEKNCERYNYILRRSQKIQDCLFPSILVVVQISIINLYINLEIFMKNSR</sequence>
<keyword evidence="1" id="KW-1133">Transmembrane helix</keyword>
<name>A0A8S1YH01_PAROT</name>
<keyword evidence="1" id="KW-0472">Membrane</keyword>
<evidence type="ECO:0000256" key="1">
    <source>
        <dbReference type="SAM" id="Phobius"/>
    </source>
</evidence>
<organism evidence="2 3">
    <name type="scientific">Paramecium octaurelia</name>
    <dbReference type="NCBI Taxonomy" id="43137"/>
    <lineage>
        <taxon>Eukaryota</taxon>
        <taxon>Sar</taxon>
        <taxon>Alveolata</taxon>
        <taxon>Ciliophora</taxon>
        <taxon>Intramacronucleata</taxon>
        <taxon>Oligohymenophorea</taxon>
        <taxon>Peniculida</taxon>
        <taxon>Parameciidae</taxon>
        <taxon>Paramecium</taxon>
    </lineage>
</organism>
<accession>A0A8S1YH01</accession>
<protein>
    <submittedName>
        <fullName evidence="2">Uncharacterized protein</fullName>
    </submittedName>
</protein>
<reference evidence="2" key="1">
    <citation type="submission" date="2021-01" db="EMBL/GenBank/DDBJ databases">
        <authorList>
            <consortium name="Genoscope - CEA"/>
            <person name="William W."/>
        </authorList>
    </citation>
    <scope>NUCLEOTIDE SEQUENCE</scope>
</reference>
<evidence type="ECO:0000313" key="3">
    <source>
        <dbReference type="Proteomes" id="UP000683925"/>
    </source>
</evidence>